<name>A0A2S9YX00_9BACT</name>
<reference evidence="3 4" key="1">
    <citation type="submission" date="2018-03" db="EMBL/GenBank/DDBJ databases">
        <title>Draft Genome Sequences of the Obligatory Marine Myxobacteria Enhygromyxa salina SWB007.</title>
        <authorList>
            <person name="Poehlein A."/>
            <person name="Moghaddam J.A."/>
            <person name="Harms H."/>
            <person name="Alanjari M."/>
            <person name="Koenig G.M."/>
            <person name="Daniel R."/>
            <person name="Schaeberle T.F."/>
        </authorList>
    </citation>
    <scope>NUCLEOTIDE SEQUENCE [LARGE SCALE GENOMIC DNA]</scope>
    <source>
        <strain evidence="3 4">SWB007</strain>
    </source>
</reference>
<dbReference type="AlphaFoldDB" id="A0A2S9YX00"/>
<evidence type="ECO:0000313" key="4">
    <source>
        <dbReference type="Proteomes" id="UP000238823"/>
    </source>
</evidence>
<protein>
    <recommendedName>
        <fullName evidence="5">Lipoprotein</fullName>
    </recommendedName>
</protein>
<evidence type="ECO:0000256" key="2">
    <source>
        <dbReference type="SAM" id="SignalP"/>
    </source>
</evidence>
<evidence type="ECO:0008006" key="5">
    <source>
        <dbReference type="Google" id="ProtNLM"/>
    </source>
</evidence>
<feature type="compositionally biased region" description="Low complexity" evidence="1">
    <location>
        <begin position="258"/>
        <end position="272"/>
    </location>
</feature>
<organism evidence="3 4">
    <name type="scientific">Enhygromyxa salina</name>
    <dbReference type="NCBI Taxonomy" id="215803"/>
    <lineage>
        <taxon>Bacteria</taxon>
        <taxon>Pseudomonadati</taxon>
        <taxon>Myxococcota</taxon>
        <taxon>Polyangia</taxon>
        <taxon>Nannocystales</taxon>
        <taxon>Nannocystaceae</taxon>
        <taxon>Enhygromyxa</taxon>
    </lineage>
</organism>
<dbReference type="Proteomes" id="UP000238823">
    <property type="component" value="Unassembled WGS sequence"/>
</dbReference>
<proteinExistence type="predicted"/>
<evidence type="ECO:0000313" key="3">
    <source>
        <dbReference type="EMBL" id="PRQ09604.1"/>
    </source>
</evidence>
<dbReference type="EMBL" id="PVNL01000015">
    <property type="protein sequence ID" value="PRQ09604.1"/>
    <property type="molecule type" value="Genomic_DNA"/>
</dbReference>
<accession>A0A2S9YX00</accession>
<feature type="chain" id="PRO_5015525686" description="Lipoprotein" evidence="2">
    <location>
        <begin position="31"/>
        <end position="287"/>
    </location>
</feature>
<evidence type="ECO:0000256" key="1">
    <source>
        <dbReference type="SAM" id="MobiDB-lite"/>
    </source>
</evidence>
<comment type="caution">
    <text evidence="3">The sequence shown here is derived from an EMBL/GenBank/DDBJ whole genome shotgun (WGS) entry which is preliminary data.</text>
</comment>
<sequence length="287" mass="29681">MGVITGYSAAMKLRAVLALCGLLSSTALIACGPPPATNTAKKVGKEVKVDDNAPTSLTDIKFQESERGGDPKLVGCADGQREGFADIKKFPTIAGCLGVWDGSLTLRKGPTRKACGDDLDVCASPADVCAEGWHVCARDGDYHDLSDRIDDKQCSEGAGPGKFVAGISHVKKKKECAPAPGPTTRYPCLKDGYGAEPVCCGQNCRTGECRDAVWPQQTRISVGKAQGCGAVTSDRNGGVLCCQDAEKPAAPAIVKPIEAAPTGTEAPSEAAPTEPPAEPAPADKPNE</sequence>
<feature type="region of interest" description="Disordered" evidence="1">
    <location>
        <begin position="255"/>
        <end position="287"/>
    </location>
</feature>
<keyword evidence="2" id="KW-0732">Signal</keyword>
<gene>
    <name evidence="3" type="ORF">ENSA7_06630</name>
</gene>
<feature type="signal peptide" evidence="2">
    <location>
        <begin position="1"/>
        <end position="30"/>
    </location>
</feature>